<proteinExistence type="inferred from homology"/>
<protein>
    <recommendedName>
        <fullName evidence="3">glucuronosyltransferase</fullName>
        <ecNumber evidence="3">2.4.1.17</ecNumber>
    </recommendedName>
</protein>
<keyword evidence="5" id="KW-0808">Transferase</keyword>
<evidence type="ECO:0000256" key="4">
    <source>
        <dbReference type="ARBA" id="ARBA00022676"/>
    </source>
</evidence>
<evidence type="ECO:0000313" key="13">
    <source>
        <dbReference type="Proteomes" id="UP000005239"/>
    </source>
</evidence>
<evidence type="ECO:0000256" key="8">
    <source>
        <dbReference type="ARBA" id="ARBA00022989"/>
    </source>
</evidence>
<evidence type="ECO:0000256" key="1">
    <source>
        <dbReference type="ARBA" id="ARBA00004167"/>
    </source>
</evidence>
<dbReference type="FunFam" id="3.40.50.2000:FF:000118">
    <property type="entry name" value="UDP-glucuronosyltransferase"/>
    <property type="match status" value="1"/>
</dbReference>
<dbReference type="EnsemblMetazoa" id="PPA22271.1">
    <property type="protein sequence ID" value="PPA22271.1"/>
    <property type="gene ID" value="WBGene00111825"/>
</dbReference>
<accession>A0A2A6CUY1</accession>
<dbReference type="PANTHER" id="PTHR48043:SF145">
    <property type="entry name" value="FI06409P-RELATED"/>
    <property type="match status" value="1"/>
</dbReference>
<dbReference type="OrthoDB" id="5835829at2759"/>
<dbReference type="Gene3D" id="3.40.50.2000">
    <property type="entry name" value="Glycogen Phosphorylase B"/>
    <property type="match status" value="1"/>
</dbReference>
<sequence length="569" mass="63984">MTTRSLLAALLSICCCQAAKIAVVSYNLGTSHIMFSGAIADTLVDAGHTVHFFQVQQDNAIRTNGSRKAHRHFYIPSVAHNVWNEMAFRVNPFKPFNVETPSFFLNVTKSFDQSCHDVLASREMLEELGKEQDYDIGISEAYGFHGFGLLYILGVREYVLSTAIPFQPAFAAMFGIPTPVSYVTNCLDAAGSLEAPNLSYYRRIYNTALHALNYWIYQRFAEKNTKIFRTVYPEMPDLEQLVRSAALILVNTPSLLEMPRPTTHKVLHIGGIAEYRDREESLNKELQHIMSSNRPIVVISFGTLARTVFIEGELLHGFLTAFARFPHVDFVWKFDEAEQHRQIFRNHSNVYTFKWLPQKALLNHNNTRAFISHVGLNSMLEAAQAGVPIVAVPLFTDQQYNAAIARQKGIAVYVDKTELSATTIGEALRKVLLVKKYQTNSARVRAQLTAFPRQPKTELVSFINFVANFGAPRGELYQQFPLILNLLLNGMFDLPSQSFIFTQSLDIYIPAAIAATLAAVAAAAFLVFMYGEYIPFIKVSVEIAPLDDLLDKMAYIYSDEEDDGKPKTD</sequence>
<evidence type="ECO:0000256" key="11">
    <source>
        <dbReference type="ARBA" id="ARBA00047475"/>
    </source>
</evidence>
<organism evidence="12 13">
    <name type="scientific">Pristionchus pacificus</name>
    <name type="common">Parasitic nematode worm</name>
    <dbReference type="NCBI Taxonomy" id="54126"/>
    <lineage>
        <taxon>Eukaryota</taxon>
        <taxon>Metazoa</taxon>
        <taxon>Ecdysozoa</taxon>
        <taxon>Nematoda</taxon>
        <taxon>Chromadorea</taxon>
        <taxon>Rhabditida</taxon>
        <taxon>Rhabditina</taxon>
        <taxon>Diplogasteromorpha</taxon>
        <taxon>Diplogasteroidea</taxon>
        <taxon>Neodiplogasteridae</taxon>
        <taxon>Pristionchus</taxon>
    </lineage>
</organism>
<reference evidence="13" key="1">
    <citation type="journal article" date="2008" name="Nat. Genet.">
        <title>The Pristionchus pacificus genome provides a unique perspective on nematode lifestyle and parasitism.</title>
        <authorList>
            <person name="Dieterich C."/>
            <person name="Clifton S.W."/>
            <person name="Schuster L.N."/>
            <person name="Chinwalla A."/>
            <person name="Delehaunty K."/>
            <person name="Dinkelacker I."/>
            <person name="Fulton L."/>
            <person name="Fulton R."/>
            <person name="Godfrey J."/>
            <person name="Minx P."/>
            <person name="Mitreva M."/>
            <person name="Roeseler W."/>
            <person name="Tian H."/>
            <person name="Witte H."/>
            <person name="Yang S.P."/>
            <person name="Wilson R.K."/>
            <person name="Sommer R.J."/>
        </authorList>
    </citation>
    <scope>NUCLEOTIDE SEQUENCE [LARGE SCALE GENOMIC DNA]</scope>
    <source>
        <strain evidence="13">PS312</strain>
    </source>
</reference>
<dbReference type="SUPFAM" id="SSF53756">
    <property type="entry name" value="UDP-Glycosyltransferase/glycogen phosphorylase"/>
    <property type="match status" value="1"/>
</dbReference>
<dbReference type="EC" id="2.4.1.17" evidence="3"/>
<dbReference type="AlphaFoldDB" id="A0A2A6CUY1"/>
<evidence type="ECO:0000256" key="2">
    <source>
        <dbReference type="ARBA" id="ARBA00009995"/>
    </source>
</evidence>
<comment type="catalytic activity">
    <reaction evidence="11">
        <text>glucuronate acceptor + UDP-alpha-D-glucuronate = acceptor beta-D-glucuronoside + UDP + H(+)</text>
        <dbReference type="Rhea" id="RHEA:21032"/>
        <dbReference type="ChEBI" id="CHEBI:15378"/>
        <dbReference type="ChEBI" id="CHEBI:58052"/>
        <dbReference type="ChEBI" id="CHEBI:58223"/>
        <dbReference type="ChEBI" id="CHEBI:132367"/>
        <dbReference type="ChEBI" id="CHEBI:132368"/>
        <dbReference type="EC" id="2.4.1.17"/>
    </reaction>
</comment>
<evidence type="ECO:0000256" key="3">
    <source>
        <dbReference type="ARBA" id="ARBA00012544"/>
    </source>
</evidence>
<keyword evidence="9" id="KW-0472">Membrane</keyword>
<dbReference type="PANTHER" id="PTHR48043">
    <property type="entry name" value="EG:EG0003.4 PROTEIN-RELATED"/>
    <property type="match status" value="1"/>
</dbReference>
<evidence type="ECO:0000256" key="6">
    <source>
        <dbReference type="ARBA" id="ARBA00022692"/>
    </source>
</evidence>
<keyword evidence="4" id="KW-0328">Glycosyltransferase</keyword>
<dbReference type="GO" id="GO:0016020">
    <property type="term" value="C:membrane"/>
    <property type="evidence" value="ECO:0007669"/>
    <property type="project" value="UniProtKB-SubCell"/>
</dbReference>
<dbReference type="GO" id="GO:0015020">
    <property type="term" value="F:glucuronosyltransferase activity"/>
    <property type="evidence" value="ECO:0007669"/>
    <property type="project" value="UniProtKB-EC"/>
</dbReference>
<dbReference type="InterPro" id="IPR050271">
    <property type="entry name" value="UDP-glycosyltransferase"/>
</dbReference>
<evidence type="ECO:0000256" key="7">
    <source>
        <dbReference type="ARBA" id="ARBA00022729"/>
    </source>
</evidence>
<gene>
    <name evidence="12" type="primary">WBGene00111825</name>
</gene>
<evidence type="ECO:0000256" key="9">
    <source>
        <dbReference type="ARBA" id="ARBA00023136"/>
    </source>
</evidence>
<dbReference type="Pfam" id="PF00201">
    <property type="entry name" value="UDPGT"/>
    <property type="match status" value="1"/>
</dbReference>
<reference evidence="12" key="2">
    <citation type="submission" date="2022-06" db="UniProtKB">
        <authorList>
            <consortium name="EnsemblMetazoa"/>
        </authorList>
    </citation>
    <scope>IDENTIFICATION</scope>
    <source>
        <strain evidence="12">PS312</strain>
    </source>
</reference>
<accession>A0A8R1UDT5</accession>
<evidence type="ECO:0000313" key="12">
    <source>
        <dbReference type="EnsemblMetazoa" id="PPA22271.1"/>
    </source>
</evidence>
<evidence type="ECO:0000256" key="10">
    <source>
        <dbReference type="ARBA" id="ARBA00023180"/>
    </source>
</evidence>
<keyword evidence="7" id="KW-0732">Signal</keyword>
<dbReference type="Proteomes" id="UP000005239">
    <property type="component" value="Unassembled WGS sequence"/>
</dbReference>
<keyword evidence="6" id="KW-0812">Transmembrane</keyword>
<keyword evidence="8" id="KW-1133">Transmembrane helix</keyword>
<keyword evidence="10" id="KW-0325">Glycoprotein</keyword>
<evidence type="ECO:0000256" key="5">
    <source>
        <dbReference type="ARBA" id="ARBA00022679"/>
    </source>
</evidence>
<dbReference type="InterPro" id="IPR002213">
    <property type="entry name" value="UDP_glucos_trans"/>
</dbReference>
<keyword evidence="13" id="KW-1185">Reference proteome</keyword>
<comment type="subcellular location">
    <subcellularLocation>
        <location evidence="1">Membrane</location>
        <topology evidence="1">Single-pass membrane protein</topology>
    </subcellularLocation>
</comment>
<dbReference type="CDD" id="cd03784">
    <property type="entry name" value="GT1_Gtf-like"/>
    <property type="match status" value="1"/>
</dbReference>
<name>A0A2A6CUY1_PRIPA</name>
<dbReference type="GO" id="GO:0008194">
    <property type="term" value="F:UDP-glycosyltransferase activity"/>
    <property type="evidence" value="ECO:0000318"/>
    <property type="project" value="GO_Central"/>
</dbReference>
<comment type="similarity">
    <text evidence="2">Belongs to the UDP-glycosyltransferase family.</text>
</comment>